<gene>
    <name evidence="1" type="ORF">Sste5346_000325</name>
</gene>
<comment type="caution">
    <text evidence="1">The sequence shown here is derived from an EMBL/GenBank/DDBJ whole genome shotgun (WGS) entry which is preliminary data.</text>
</comment>
<dbReference type="Proteomes" id="UP001583186">
    <property type="component" value="Unassembled WGS sequence"/>
</dbReference>
<dbReference type="EMBL" id="JAWCUI010000001">
    <property type="protein sequence ID" value="KAL1903696.1"/>
    <property type="molecule type" value="Genomic_DNA"/>
</dbReference>
<proteinExistence type="predicted"/>
<organism evidence="1 2">
    <name type="scientific">Sporothrix stenoceras</name>
    <dbReference type="NCBI Taxonomy" id="5173"/>
    <lineage>
        <taxon>Eukaryota</taxon>
        <taxon>Fungi</taxon>
        <taxon>Dikarya</taxon>
        <taxon>Ascomycota</taxon>
        <taxon>Pezizomycotina</taxon>
        <taxon>Sordariomycetes</taxon>
        <taxon>Sordariomycetidae</taxon>
        <taxon>Ophiostomatales</taxon>
        <taxon>Ophiostomataceae</taxon>
        <taxon>Sporothrix</taxon>
    </lineage>
</organism>
<feature type="non-terminal residue" evidence="1">
    <location>
        <position position="1"/>
    </location>
</feature>
<protein>
    <submittedName>
        <fullName evidence="1">Uncharacterized protein</fullName>
    </submittedName>
</protein>
<keyword evidence="2" id="KW-1185">Reference proteome</keyword>
<name>A0ABR3ZTJ9_9PEZI</name>
<evidence type="ECO:0000313" key="1">
    <source>
        <dbReference type="EMBL" id="KAL1903696.1"/>
    </source>
</evidence>
<sequence>GKITEDGNYVVGWWTSRFTRVGLPESADHAPDAETPAIVQRAPVAVAASTSTIYETTFTVTTPEAQTVCNPDDAETVIYEGEEATETQVETIALNTLATVWVG</sequence>
<reference evidence="1 2" key="1">
    <citation type="journal article" date="2024" name="IMA Fungus">
        <title>IMA Genome - F19 : A genome assembly and annotation guide to empower mycologists, including annotated draft genome sequences of Ceratocystis pirilliformis, Diaporthe australafricana, Fusarium ophioides, Paecilomyces lecythidis, and Sporothrix stenoceras.</title>
        <authorList>
            <person name="Aylward J."/>
            <person name="Wilson A.M."/>
            <person name="Visagie C.M."/>
            <person name="Spraker J."/>
            <person name="Barnes I."/>
            <person name="Buitendag C."/>
            <person name="Ceriani C."/>
            <person name="Del Mar Angel L."/>
            <person name="du Plessis D."/>
            <person name="Fuchs T."/>
            <person name="Gasser K."/>
            <person name="Kramer D."/>
            <person name="Li W."/>
            <person name="Munsamy K."/>
            <person name="Piso A."/>
            <person name="Price J.L."/>
            <person name="Sonnekus B."/>
            <person name="Thomas C."/>
            <person name="van der Nest A."/>
            <person name="van Dijk A."/>
            <person name="van Heerden A."/>
            <person name="van Vuuren N."/>
            <person name="Yilmaz N."/>
            <person name="Duong T.A."/>
            <person name="van der Merwe N.A."/>
            <person name="Wingfield M.J."/>
            <person name="Wingfield B.D."/>
        </authorList>
    </citation>
    <scope>NUCLEOTIDE SEQUENCE [LARGE SCALE GENOMIC DNA]</scope>
    <source>
        <strain evidence="1 2">CMW 5346</strain>
    </source>
</reference>
<evidence type="ECO:0000313" key="2">
    <source>
        <dbReference type="Proteomes" id="UP001583186"/>
    </source>
</evidence>
<accession>A0ABR3ZTJ9</accession>